<evidence type="ECO:0000313" key="3">
    <source>
        <dbReference type="Proteomes" id="UP001054945"/>
    </source>
</evidence>
<evidence type="ECO:0000256" key="1">
    <source>
        <dbReference type="SAM" id="MobiDB-lite"/>
    </source>
</evidence>
<dbReference type="Proteomes" id="UP001054945">
    <property type="component" value="Unassembled WGS sequence"/>
</dbReference>
<gene>
    <name evidence="2" type="ORF">CEXT_800071</name>
</gene>
<comment type="caution">
    <text evidence="2">The sequence shown here is derived from an EMBL/GenBank/DDBJ whole genome shotgun (WGS) entry which is preliminary data.</text>
</comment>
<sequence length="76" mass="8807">MRGNGSKENKPSQNGSYRKIDVHKKTYDRSKMRGNGSKENRHPQKSRHLQKIDVHRKTDDRPDTIEGRPIPARNDG</sequence>
<keyword evidence="3" id="KW-1185">Reference proteome</keyword>
<feature type="compositionally biased region" description="Basic and acidic residues" evidence="1">
    <location>
        <begin position="50"/>
        <end position="66"/>
    </location>
</feature>
<reference evidence="2 3" key="1">
    <citation type="submission" date="2021-06" db="EMBL/GenBank/DDBJ databases">
        <title>Caerostris extrusa draft genome.</title>
        <authorList>
            <person name="Kono N."/>
            <person name="Arakawa K."/>
        </authorList>
    </citation>
    <scope>NUCLEOTIDE SEQUENCE [LARGE SCALE GENOMIC DNA]</scope>
</reference>
<evidence type="ECO:0000313" key="2">
    <source>
        <dbReference type="EMBL" id="GIY58731.1"/>
    </source>
</evidence>
<name>A0AAV4ULQ5_CAEEX</name>
<dbReference type="EMBL" id="BPLR01013095">
    <property type="protein sequence ID" value="GIY58731.1"/>
    <property type="molecule type" value="Genomic_DNA"/>
</dbReference>
<feature type="region of interest" description="Disordered" evidence="1">
    <location>
        <begin position="1"/>
        <end position="76"/>
    </location>
</feature>
<proteinExistence type="predicted"/>
<feature type="compositionally biased region" description="Basic and acidic residues" evidence="1">
    <location>
        <begin position="18"/>
        <end position="42"/>
    </location>
</feature>
<organism evidence="2 3">
    <name type="scientific">Caerostris extrusa</name>
    <name type="common">Bark spider</name>
    <name type="synonym">Caerostris bankana</name>
    <dbReference type="NCBI Taxonomy" id="172846"/>
    <lineage>
        <taxon>Eukaryota</taxon>
        <taxon>Metazoa</taxon>
        <taxon>Ecdysozoa</taxon>
        <taxon>Arthropoda</taxon>
        <taxon>Chelicerata</taxon>
        <taxon>Arachnida</taxon>
        <taxon>Araneae</taxon>
        <taxon>Araneomorphae</taxon>
        <taxon>Entelegynae</taxon>
        <taxon>Araneoidea</taxon>
        <taxon>Araneidae</taxon>
        <taxon>Caerostris</taxon>
    </lineage>
</organism>
<dbReference type="AlphaFoldDB" id="A0AAV4ULQ5"/>
<feature type="compositionally biased region" description="Basic and acidic residues" evidence="1">
    <location>
        <begin position="1"/>
        <end position="10"/>
    </location>
</feature>
<accession>A0AAV4ULQ5</accession>
<protein>
    <submittedName>
        <fullName evidence="2">Uncharacterized protein</fullName>
    </submittedName>
</protein>